<evidence type="ECO:0000259" key="4">
    <source>
        <dbReference type="PROSITE" id="PS50887"/>
    </source>
</evidence>
<dbReference type="Pfam" id="PF13188">
    <property type="entry name" value="PAS_8"/>
    <property type="match status" value="1"/>
</dbReference>
<dbReference type="Proteomes" id="UP000010471">
    <property type="component" value="Chromosome"/>
</dbReference>
<evidence type="ECO:0000313" key="5">
    <source>
        <dbReference type="EMBL" id="AFZ20461.1"/>
    </source>
</evidence>
<dbReference type="SUPFAM" id="SSF55073">
    <property type="entry name" value="Nucleotide cyclase"/>
    <property type="match status" value="1"/>
</dbReference>
<dbReference type="SUPFAM" id="SSF55781">
    <property type="entry name" value="GAF domain-like"/>
    <property type="match status" value="1"/>
</dbReference>
<protein>
    <submittedName>
        <fullName evidence="5">PAS domain S-box/diguanylate cyclase (GGDEF) domain-containing protein</fullName>
    </submittedName>
</protein>
<dbReference type="SMART" id="SM00086">
    <property type="entry name" value="PAC"/>
    <property type="match status" value="4"/>
</dbReference>
<accession>K9WKX2</accession>
<proteinExistence type="predicted"/>
<dbReference type="RefSeq" id="WP_015184596.1">
    <property type="nucleotide sequence ID" value="NC_019738.1"/>
</dbReference>
<dbReference type="OrthoDB" id="425396at2"/>
<dbReference type="PROSITE" id="PS50887">
    <property type="entry name" value="GGDEF"/>
    <property type="match status" value="1"/>
</dbReference>
<feature type="domain" description="PAC" evidence="2">
    <location>
        <begin position="717"/>
        <end position="769"/>
    </location>
</feature>
<dbReference type="PANTHER" id="PTHR44757:SF2">
    <property type="entry name" value="BIOFILM ARCHITECTURE MAINTENANCE PROTEIN MBAA"/>
    <property type="match status" value="1"/>
</dbReference>
<dbReference type="InterPro" id="IPR035919">
    <property type="entry name" value="EAL_sf"/>
</dbReference>
<dbReference type="eggNOG" id="COG2203">
    <property type="taxonomic scope" value="Bacteria"/>
</dbReference>
<reference evidence="5 6" key="1">
    <citation type="submission" date="2012-06" db="EMBL/GenBank/DDBJ databases">
        <title>Finished chromosome of genome of Microcoleus sp. PCC 7113.</title>
        <authorList>
            <consortium name="US DOE Joint Genome Institute"/>
            <person name="Gugger M."/>
            <person name="Coursin T."/>
            <person name="Rippka R."/>
            <person name="Tandeau De Marsac N."/>
            <person name="Huntemann M."/>
            <person name="Wei C.-L."/>
            <person name="Han J."/>
            <person name="Detter J.C."/>
            <person name="Han C."/>
            <person name="Tapia R."/>
            <person name="Chen A."/>
            <person name="Kyrpides N."/>
            <person name="Mavromatis K."/>
            <person name="Markowitz V."/>
            <person name="Szeto E."/>
            <person name="Ivanova N."/>
            <person name="Pagani I."/>
            <person name="Pati A."/>
            <person name="Goodwin L."/>
            <person name="Nordberg H.P."/>
            <person name="Cantor M.N."/>
            <person name="Hua S.X."/>
            <person name="Woyke T."/>
            <person name="Kerfeld C.A."/>
        </authorList>
    </citation>
    <scope>NUCLEOTIDE SEQUENCE [LARGE SCALE GENOMIC DNA]</scope>
    <source>
        <strain evidence="5 6">PCC 7113</strain>
    </source>
</reference>
<evidence type="ECO:0000313" key="6">
    <source>
        <dbReference type="Proteomes" id="UP000010471"/>
    </source>
</evidence>
<evidence type="ECO:0000259" key="2">
    <source>
        <dbReference type="PROSITE" id="PS50113"/>
    </source>
</evidence>
<dbReference type="EMBL" id="CP003630">
    <property type="protein sequence ID" value="AFZ20461.1"/>
    <property type="molecule type" value="Genomic_DNA"/>
</dbReference>
<name>K9WKX2_9CYAN</name>
<dbReference type="Gene3D" id="3.30.70.270">
    <property type="match status" value="1"/>
</dbReference>
<dbReference type="Gene3D" id="3.30.450.20">
    <property type="entry name" value="PAS domain"/>
    <property type="match status" value="5"/>
</dbReference>
<feature type="domain" description="PAC" evidence="2">
    <location>
        <begin position="264"/>
        <end position="314"/>
    </location>
</feature>
<dbReference type="InterPro" id="IPR001633">
    <property type="entry name" value="EAL_dom"/>
</dbReference>
<dbReference type="SMART" id="SM00091">
    <property type="entry name" value="PAS"/>
    <property type="match status" value="5"/>
</dbReference>
<dbReference type="STRING" id="1173027.Mic7113_4789"/>
<feature type="domain" description="PAS" evidence="1">
    <location>
        <begin position="770"/>
        <end position="808"/>
    </location>
</feature>
<dbReference type="NCBIfam" id="TIGR00254">
    <property type="entry name" value="GGDEF"/>
    <property type="match status" value="1"/>
</dbReference>
<dbReference type="FunFam" id="3.30.70.270:FF:000001">
    <property type="entry name" value="Diguanylate cyclase domain protein"/>
    <property type="match status" value="1"/>
</dbReference>
<dbReference type="InterPro" id="IPR000160">
    <property type="entry name" value="GGDEF_dom"/>
</dbReference>
<dbReference type="Pfam" id="PF08447">
    <property type="entry name" value="PAS_3"/>
    <property type="match status" value="2"/>
</dbReference>
<evidence type="ECO:0000259" key="1">
    <source>
        <dbReference type="PROSITE" id="PS50112"/>
    </source>
</evidence>
<dbReference type="InterPro" id="IPR000700">
    <property type="entry name" value="PAS-assoc_C"/>
</dbReference>
<dbReference type="PANTHER" id="PTHR44757">
    <property type="entry name" value="DIGUANYLATE CYCLASE DGCP"/>
    <property type="match status" value="1"/>
</dbReference>
<organism evidence="5 6">
    <name type="scientific">Allocoleopsis franciscana PCC 7113</name>
    <dbReference type="NCBI Taxonomy" id="1173027"/>
    <lineage>
        <taxon>Bacteria</taxon>
        <taxon>Bacillati</taxon>
        <taxon>Cyanobacteriota</taxon>
        <taxon>Cyanophyceae</taxon>
        <taxon>Coleofasciculales</taxon>
        <taxon>Coleofasciculaceae</taxon>
        <taxon>Allocoleopsis</taxon>
        <taxon>Allocoleopsis franciscana</taxon>
    </lineage>
</organism>
<dbReference type="SMART" id="SM00065">
    <property type="entry name" value="GAF"/>
    <property type="match status" value="1"/>
</dbReference>
<dbReference type="Gene3D" id="3.30.450.40">
    <property type="match status" value="1"/>
</dbReference>
<dbReference type="Pfam" id="PF13426">
    <property type="entry name" value="PAS_9"/>
    <property type="match status" value="2"/>
</dbReference>
<sequence length="1405" mass="158737">MEPATIAQRILSDPSQPVQLVVGEHQDDVWQALYAAIPVPLVISRFSDGAILYANECFCSTFGLDIQEIRDIPGHPSRGDRHTLDFYYEPTDWQTLLQVFTSQRYLRDYKVRMQKADGTPLWSSVSLQWLNWNGEAAMLAVFGYVTAYQPQLATQLLCEREVKFCTLAETLAATFIYQNSHLCYVNSALCTITGYSQAELLGMNVWDLLHPDYHALMREGEMETGASGRTEEVLHSNLHAFTPSSPNPQNFALVPSNPHSLVKSRYEIKILTKTGKARWLDVTTRTIDFQGKAAVLASAFDITRHKQAEEALSESQRTLSTLMKNLPGMAYRCRHDWDWTMEFVSEGCLSLTGYHPIDLIENRTISLNTIIHPDDRDRVRYEVQSALQQNQHYQIEYRITTATGEQKWVWEQGHGILSGTGEWLALEGFITDITRRKRAIEELQLLQSLTQSISEAPDFDTAIEVALRKVCEATHWDFGEAWIKSADGTVLECSSAWCSKHVGATETQDKEQIDPIIHPLKEFRRHSQTYSFAPGIGLPGQVWSSRQPLWMRDVSIEPESFFARSPLAKAWGLKAGFGVPILADEQVLAVLAFFMCEPHPEDRQLVELVSAVATQLGLVLQRKQILSQAAQSAAALRESQRRLASLIDALPGIVFSCASDPAWSMTYLSEGCLSLTGYNSEELIGNRSVSFDAITHPEDLPQVLASIDTGVAQKQPYVVEYRIRTKSGQEKWLWEKGHGVFDDTGELLGIEGFITDITERKCAEDALRQAEAKYRSIFENASEGIFQSTAKGHYLSANPALARLYGYSSPAELMERLTDIEHQLYVEPNQRTEFIRLLQENDAVLEFESQVYRKDGSVIWIAENARAVRDTNTGELLYYEGTVEDISERKRAKEQLRERAFYDPLTGLPNRALFMDRLSQRVERAKRHPHYRFAVLFLDLDRFKVVNDSLGHLIGDQLLVAIAHRLTNCLRAEDTVARLGGDEFTILLEDIQDINQVIHVAERIQQALKAPLNLDGHEVFSAASIGIVLSREVSQDAYPTDYDRPEDLLRDADTALYRAKALGKARYEVFDLTMHQKAVALLELETDLRRAVEHQEFQLHYQPIVSLLTHKITGFEALLRWQHPTRGLLYPAEFISIAEETGLIIPLGWWTLREACRQLRQWQEALQVGRLKVEGTQELLSAQQGANEASRSVAQINPSNPFSNLQPSNLQLATQTNLQFAEPLIIHVNFSSKQFLQPDAFNQIKQILQETGLEGCYLRLEITESCLLENPEASAALAQQLRTQQIGLCIDDFGTGYSSLSYLHQFPIKTIKIDRSFVSRIGAVESDSPSDLTLKNIQNFPLQIARTIVMLAHNLEMEVIAEGVETAQQLSQLQALNCQYGQGYLFSQPQDALTTSLLFRLENQD</sequence>
<dbReference type="InterPro" id="IPR052155">
    <property type="entry name" value="Biofilm_reg_signaling"/>
</dbReference>
<feature type="domain" description="GGDEF" evidence="4">
    <location>
        <begin position="931"/>
        <end position="1072"/>
    </location>
</feature>
<dbReference type="Pfam" id="PF00563">
    <property type="entry name" value="EAL"/>
    <property type="match status" value="2"/>
</dbReference>
<dbReference type="PROSITE" id="PS50113">
    <property type="entry name" value="PAC"/>
    <property type="match status" value="4"/>
</dbReference>
<gene>
    <name evidence="5" type="ORF">Mic7113_4789</name>
</gene>
<dbReference type="Gene3D" id="3.20.20.450">
    <property type="entry name" value="EAL domain"/>
    <property type="match status" value="1"/>
</dbReference>
<dbReference type="Pfam" id="PF00990">
    <property type="entry name" value="GGDEF"/>
    <property type="match status" value="1"/>
</dbReference>
<dbReference type="InterPro" id="IPR001610">
    <property type="entry name" value="PAC"/>
</dbReference>
<dbReference type="SMART" id="SM00052">
    <property type="entry name" value="EAL"/>
    <property type="match status" value="1"/>
</dbReference>
<feature type="domain" description="EAL" evidence="3">
    <location>
        <begin position="1081"/>
        <end position="1403"/>
    </location>
</feature>
<dbReference type="InterPro" id="IPR029016">
    <property type="entry name" value="GAF-like_dom_sf"/>
</dbReference>
<dbReference type="SUPFAM" id="SSF141868">
    <property type="entry name" value="EAL domain-like"/>
    <property type="match status" value="2"/>
</dbReference>
<dbReference type="eggNOG" id="COG2202">
    <property type="taxonomic scope" value="Bacteria"/>
</dbReference>
<feature type="domain" description="PAS" evidence="1">
    <location>
        <begin position="184"/>
        <end position="229"/>
    </location>
</feature>
<feature type="domain" description="PAC" evidence="2">
    <location>
        <begin position="393"/>
        <end position="445"/>
    </location>
</feature>
<dbReference type="InterPro" id="IPR029787">
    <property type="entry name" value="Nucleotide_cyclase"/>
</dbReference>
<keyword evidence="6" id="KW-1185">Reference proteome</keyword>
<dbReference type="PROSITE" id="PS50883">
    <property type="entry name" value="EAL"/>
    <property type="match status" value="1"/>
</dbReference>
<evidence type="ECO:0000259" key="3">
    <source>
        <dbReference type="PROSITE" id="PS50883"/>
    </source>
</evidence>
<feature type="domain" description="PAC" evidence="2">
    <location>
        <begin position="845"/>
        <end position="898"/>
    </location>
</feature>
<feature type="domain" description="PAS" evidence="1">
    <location>
        <begin position="639"/>
        <end position="714"/>
    </location>
</feature>
<dbReference type="CDD" id="cd00130">
    <property type="entry name" value="PAS"/>
    <property type="match status" value="4"/>
</dbReference>
<dbReference type="NCBIfam" id="TIGR00229">
    <property type="entry name" value="sensory_box"/>
    <property type="match status" value="4"/>
</dbReference>
<dbReference type="InterPro" id="IPR000014">
    <property type="entry name" value="PAS"/>
</dbReference>
<dbReference type="SMART" id="SM00267">
    <property type="entry name" value="GGDEF"/>
    <property type="match status" value="1"/>
</dbReference>
<dbReference type="HOGENOM" id="CLU_254028_0_0_3"/>
<dbReference type="CDD" id="cd01949">
    <property type="entry name" value="GGDEF"/>
    <property type="match status" value="1"/>
</dbReference>
<dbReference type="PROSITE" id="PS50112">
    <property type="entry name" value="PAS"/>
    <property type="match status" value="4"/>
</dbReference>
<dbReference type="InterPro" id="IPR003018">
    <property type="entry name" value="GAF"/>
</dbReference>
<dbReference type="InterPro" id="IPR035965">
    <property type="entry name" value="PAS-like_dom_sf"/>
</dbReference>
<dbReference type="SUPFAM" id="SSF55785">
    <property type="entry name" value="PYP-like sensor domain (PAS domain)"/>
    <property type="match status" value="5"/>
</dbReference>
<dbReference type="eggNOG" id="COG5001">
    <property type="taxonomic scope" value="Bacteria"/>
</dbReference>
<dbReference type="Pfam" id="PF01590">
    <property type="entry name" value="GAF"/>
    <property type="match status" value="1"/>
</dbReference>
<dbReference type="KEGG" id="mic:Mic7113_4789"/>
<dbReference type="InterPro" id="IPR013655">
    <property type="entry name" value="PAS_fold_3"/>
</dbReference>
<dbReference type="CDD" id="cd01948">
    <property type="entry name" value="EAL"/>
    <property type="match status" value="1"/>
</dbReference>
<dbReference type="InterPro" id="IPR043128">
    <property type="entry name" value="Rev_trsase/Diguanyl_cyclase"/>
</dbReference>
<feature type="domain" description="PAS" evidence="1">
    <location>
        <begin position="315"/>
        <end position="390"/>
    </location>
</feature>
<dbReference type="PATRIC" id="fig|1173027.3.peg.5315"/>